<reference evidence="2 3" key="1">
    <citation type="submission" date="2018-05" db="EMBL/GenBank/DDBJ databases">
        <title>Draft genome of Methanospirillum stamsii Pt1.</title>
        <authorList>
            <person name="Dueholm M.S."/>
            <person name="Nielsen P.H."/>
            <person name="Bakmann L.F."/>
            <person name="Otzen D.E."/>
        </authorList>
    </citation>
    <scope>NUCLEOTIDE SEQUENCE [LARGE SCALE GENOMIC DNA]</scope>
    <source>
        <strain evidence="2 3">Pt1</strain>
    </source>
</reference>
<dbReference type="SUPFAM" id="SSF88723">
    <property type="entry name" value="PIN domain-like"/>
    <property type="match status" value="1"/>
</dbReference>
<gene>
    <name evidence="2" type="ORF">DLD82_11155</name>
</gene>
<evidence type="ECO:0000313" key="2">
    <source>
        <dbReference type="EMBL" id="PWR73130.1"/>
    </source>
</evidence>
<protein>
    <recommendedName>
        <fullName evidence="1">PIN domain-containing protein</fullName>
    </recommendedName>
</protein>
<dbReference type="RefSeq" id="WP_109941205.1">
    <property type="nucleotide sequence ID" value="NZ_CP176366.1"/>
</dbReference>
<evidence type="ECO:0000313" key="3">
    <source>
        <dbReference type="Proteomes" id="UP000245934"/>
    </source>
</evidence>
<dbReference type="GeneID" id="97610178"/>
<name>A0A2V2N3H5_9EURY</name>
<keyword evidence="3" id="KW-1185">Reference proteome</keyword>
<dbReference type="PANTHER" id="PTHR38826:SF5">
    <property type="entry name" value="RIBONUCLEASE VAPC13"/>
    <property type="match status" value="1"/>
</dbReference>
<comment type="caution">
    <text evidence="2">The sequence shown here is derived from an EMBL/GenBank/DDBJ whole genome shotgun (WGS) entry which is preliminary data.</text>
</comment>
<proteinExistence type="predicted"/>
<dbReference type="PANTHER" id="PTHR38826">
    <property type="entry name" value="RIBONUCLEASE VAPC13"/>
    <property type="match status" value="1"/>
</dbReference>
<organism evidence="2 3">
    <name type="scientific">Methanospirillum stamsii</name>
    <dbReference type="NCBI Taxonomy" id="1277351"/>
    <lineage>
        <taxon>Archaea</taxon>
        <taxon>Methanobacteriati</taxon>
        <taxon>Methanobacteriota</taxon>
        <taxon>Stenosarchaea group</taxon>
        <taxon>Methanomicrobia</taxon>
        <taxon>Methanomicrobiales</taxon>
        <taxon>Methanospirillaceae</taxon>
        <taxon>Methanospirillum</taxon>
    </lineage>
</organism>
<accession>A0A2V2N3H5</accession>
<dbReference type="SMART" id="SM00670">
    <property type="entry name" value="PINc"/>
    <property type="match status" value="1"/>
</dbReference>
<dbReference type="Proteomes" id="UP000245934">
    <property type="component" value="Unassembled WGS sequence"/>
</dbReference>
<dbReference type="Pfam" id="PF01850">
    <property type="entry name" value="PIN"/>
    <property type="match status" value="1"/>
</dbReference>
<dbReference type="OrthoDB" id="114910at2157"/>
<sequence length="137" mass="16294">MYYIDANVFIYAAIDNSDKGRWSRDVLQRVENNNIKAITSYLTWDEFTYALLKRINRAVAEEYSSFLFELHDLSFIPVDEKIIKSAGYFFSHYKLKPRDAIHIATAMSFDVKYMISEDSDFESIPLIKRMWMNDTWF</sequence>
<dbReference type="EMBL" id="QGMZ01000021">
    <property type="protein sequence ID" value="PWR73130.1"/>
    <property type="molecule type" value="Genomic_DNA"/>
</dbReference>
<feature type="domain" description="PIN" evidence="1">
    <location>
        <begin position="1"/>
        <end position="123"/>
    </location>
</feature>
<dbReference type="InterPro" id="IPR052106">
    <property type="entry name" value="PINc/VapC_TA"/>
</dbReference>
<evidence type="ECO:0000259" key="1">
    <source>
        <dbReference type="SMART" id="SM00670"/>
    </source>
</evidence>
<dbReference type="InterPro" id="IPR029060">
    <property type="entry name" value="PIN-like_dom_sf"/>
</dbReference>
<dbReference type="AlphaFoldDB" id="A0A2V2N3H5"/>
<dbReference type="InterPro" id="IPR002716">
    <property type="entry name" value="PIN_dom"/>
</dbReference>
<dbReference type="Gene3D" id="3.40.50.1010">
    <property type="entry name" value="5'-nuclease"/>
    <property type="match status" value="1"/>
</dbReference>